<dbReference type="EMBL" id="BPVZ01000066">
    <property type="protein sequence ID" value="GKV24676.1"/>
    <property type="molecule type" value="Genomic_DNA"/>
</dbReference>
<accession>A0AAV5KJI3</accession>
<dbReference type="PANTHER" id="PTHR31170:SF21">
    <property type="match status" value="1"/>
</dbReference>
<dbReference type="PANTHER" id="PTHR31170">
    <property type="entry name" value="BNAC04G53230D PROTEIN"/>
    <property type="match status" value="1"/>
</dbReference>
<name>A0AAV5KJI3_9ROSI</name>
<keyword evidence="2" id="KW-1185">Reference proteome</keyword>
<dbReference type="Proteomes" id="UP001054252">
    <property type="component" value="Unassembled WGS sequence"/>
</dbReference>
<evidence type="ECO:0000313" key="1">
    <source>
        <dbReference type="EMBL" id="GKV24676.1"/>
    </source>
</evidence>
<gene>
    <name evidence="1" type="ORF">SLEP1_g34260</name>
</gene>
<organism evidence="1 2">
    <name type="scientific">Rubroshorea leprosula</name>
    <dbReference type="NCBI Taxonomy" id="152421"/>
    <lineage>
        <taxon>Eukaryota</taxon>
        <taxon>Viridiplantae</taxon>
        <taxon>Streptophyta</taxon>
        <taxon>Embryophyta</taxon>
        <taxon>Tracheophyta</taxon>
        <taxon>Spermatophyta</taxon>
        <taxon>Magnoliopsida</taxon>
        <taxon>eudicotyledons</taxon>
        <taxon>Gunneridae</taxon>
        <taxon>Pentapetalae</taxon>
        <taxon>rosids</taxon>
        <taxon>malvids</taxon>
        <taxon>Malvales</taxon>
        <taxon>Dipterocarpaceae</taxon>
        <taxon>Rubroshorea</taxon>
    </lineage>
</organism>
<protein>
    <submittedName>
        <fullName evidence="1">Uncharacterized protein</fullName>
    </submittedName>
</protein>
<dbReference type="InterPro" id="IPR004158">
    <property type="entry name" value="DUF247_pln"/>
</dbReference>
<reference evidence="1 2" key="1">
    <citation type="journal article" date="2021" name="Commun. Biol.">
        <title>The genome of Shorea leprosula (Dipterocarpaceae) highlights the ecological relevance of drought in aseasonal tropical rainforests.</title>
        <authorList>
            <person name="Ng K.K.S."/>
            <person name="Kobayashi M.J."/>
            <person name="Fawcett J.A."/>
            <person name="Hatakeyama M."/>
            <person name="Paape T."/>
            <person name="Ng C.H."/>
            <person name="Ang C.C."/>
            <person name="Tnah L.H."/>
            <person name="Lee C.T."/>
            <person name="Nishiyama T."/>
            <person name="Sese J."/>
            <person name="O'Brien M.J."/>
            <person name="Copetti D."/>
            <person name="Mohd Noor M.I."/>
            <person name="Ong R.C."/>
            <person name="Putra M."/>
            <person name="Sireger I.Z."/>
            <person name="Indrioko S."/>
            <person name="Kosugi Y."/>
            <person name="Izuno A."/>
            <person name="Isagi Y."/>
            <person name="Lee S.L."/>
            <person name="Shimizu K.K."/>
        </authorList>
    </citation>
    <scope>NUCLEOTIDE SEQUENCE [LARGE SCALE GENOMIC DNA]</scope>
    <source>
        <strain evidence="1">214</strain>
    </source>
</reference>
<dbReference type="Pfam" id="PF03140">
    <property type="entry name" value="DUF247"/>
    <property type="match status" value="1"/>
</dbReference>
<evidence type="ECO:0000313" key="2">
    <source>
        <dbReference type="Proteomes" id="UP001054252"/>
    </source>
</evidence>
<proteinExistence type="predicted"/>
<dbReference type="AlphaFoldDB" id="A0AAV5KJI3"/>
<comment type="caution">
    <text evidence="1">The sequence shown here is derived from an EMBL/GenBank/DDBJ whole genome shotgun (WGS) entry which is preliminary data.</text>
</comment>
<sequence>MQISTFEIWLHEKSCSSKKGVENASKVQEFKDIGLWIVATFPLRDCSPTMMSMPLLRSIHLGLLARRASRRFYSNAKRSVAENRGDLHEISGSNSRAALNEEIAIGVPKERDGICIYRVPINIRQAEPKAYSPSIISIGPYHHGEEGLKKMEKLKKQSIDRLLQSTQPNGVKLYTVKNAMEELEQEARSCYEDEIKISREDFVEMMLVDGCFVIELFRELKQHNFRYAPSIQRWMLPTLRHDMIMLENQLPFCVLQKLFELTSSSAESNTSLRDQALHFFVPLLQGDPTLNCISKEVTGRHFLDLLRSSLLPTAEEKNRTSDSHKSTECKAMETNLTNTMRSATELEKAGFIIKKGKARLLDIDLEKGWPNKRVLKIPPLYIDDYKGTLYRNMVAFEQCHRECKPYVTSYLFFIDGLINSAEDVELLHHKEVIHHSLGRDKEVADLVNSLCKEITYDGYESYLQKVVSDANSHYHSKFAQIRAKSGHHSSAAWSLASQVLASRLVDVFLK</sequence>